<sequence length="101" mass="10520">MWYQRAKTISTTPRATFAVVRVLLGGAVLGAGGDEAGETLGEGEAPGGGELAVTTSISIFMPLVQWPAIPQMKYRFPAASRATMVLPVALFDTGLVALQVA</sequence>
<proteinExistence type="predicted"/>
<feature type="chain" id="PRO_5020204573" description="CASP-like protein" evidence="1">
    <location>
        <begin position="31"/>
        <end position="101"/>
    </location>
</feature>
<evidence type="ECO:0000256" key="1">
    <source>
        <dbReference type="SAM" id="SignalP"/>
    </source>
</evidence>
<evidence type="ECO:0000313" key="3">
    <source>
        <dbReference type="Proteomes" id="UP000317650"/>
    </source>
</evidence>
<organism evidence="2 3">
    <name type="scientific">Musa balbisiana</name>
    <name type="common">Banana</name>
    <dbReference type="NCBI Taxonomy" id="52838"/>
    <lineage>
        <taxon>Eukaryota</taxon>
        <taxon>Viridiplantae</taxon>
        <taxon>Streptophyta</taxon>
        <taxon>Embryophyta</taxon>
        <taxon>Tracheophyta</taxon>
        <taxon>Spermatophyta</taxon>
        <taxon>Magnoliopsida</taxon>
        <taxon>Liliopsida</taxon>
        <taxon>Zingiberales</taxon>
        <taxon>Musaceae</taxon>
        <taxon>Musa</taxon>
    </lineage>
</organism>
<dbReference type="AlphaFoldDB" id="A0A4S8K0I1"/>
<accession>A0A4S8K0I1</accession>
<keyword evidence="1" id="KW-0732">Signal</keyword>
<dbReference type="EMBL" id="PYDT01000002">
    <property type="protein sequence ID" value="THU68201.1"/>
    <property type="molecule type" value="Genomic_DNA"/>
</dbReference>
<keyword evidence="3" id="KW-1185">Reference proteome</keyword>
<feature type="signal peptide" evidence="1">
    <location>
        <begin position="1"/>
        <end position="30"/>
    </location>
</feature>
<reference evidence="2 3" key="1">
    <citation type="journal article" date="2019" name="Nat. Plants">
        <title>Genome sequencing of Musa balbisiana reveals subgenome evolution and function divergence in polyploid bananas.</title>
        <authorList>
            <person name="Yao X."/>
        </authorList>
    </citation>
    <scope>NUCLEOTIDE SEQUENCE [LARGE SCALE GENOMIC DNA]</scope>
    <source>
        <strain evidence="3">cv. DH-PKW</strain>
        <tissue evidence="2">Leaves</tissue>
    </source>
</reference>
<dbReference type="Proteomes" id="UP000317650">
    <property type="component" value="Chromosome 8"/>
</dbReference>
<protein>
    <recommendedName>
        <fullName evidence="4">CASP-like protein</fullName>
    </recommendedName>
</protein>
<evidence type="ECO:0008006" key="4">
    <source>
        <dbReference type="Google" id="ProtNLM"/>
    </source>
</evidence>
<comment type="caution">
    <text evidence="2">The sequence shown here is derived from an EMBL/GenBank/DDBJ whole genome shotgun (WGS) entry which is preliminary data.</text>
</comment>
<evidence type="ECO:0000313" key="2">
    <source>
        <dbReference type="EMBL" id="THU68201.1"/>
    </source>
</evidence>
<gene>
    <name evidence="2" type="ORF">C4D60_Mb08t01420</name>
</gene>
<name>A0A4S8K0I1_MUSBA</name>